<keyword evidence="1" id="KW-1133">Transmembrane helix</keyword>
<accession>A0AAD8VHL1</accession>
<sequence>MCYFDVARTILYVASRCFIFVGISGIILCITCMSFFNSSVIMSHNTLLDPHNYLLDVSRIVSSTEVNNVFGLLQPIARSSNVFWISTGRAEKVRNISAKSTYNVGQQTLIWR</sequence>
<reference evidence="2" key="1">
    <citation type="submission" date="2023-07" db="EMBL/GenBank/DDBJ databases">
        <title>A chromosome-level genome assembly of Lolium multiflorum.</title>
        <authorList>
            <person name="Chen Y."/>
            <person name="Copetti D."/>
            <person name="Kolliker R."/>
            <person name="Studer B."/>
        </authorList>
    </citation>
    <scope>NUCLEOTIDE SEQUENCE</scope>
    <source>
        <strain evidence="2">02402/16</strain>
        <tissue evidence="2">Leaf</tissue>
    </source>
</reference>
<keyword evidence="4" id="KW-1185">Reference proteome</keyword>
<evidence type="ECO:0000313" key="3">
    <source>
        <dbReference type="EMBL" id="KAK1606795.1"/>
    </source>
</evidence>
<keyword evidence="1" id="KW-0812">Transmembrane</keyword>
<dbReference type="AlphaFoldDB" id="A0AAD8VHL1"/>
<evidence type="ECO:0000313" key="2">
    <source>
        <dbReference type="EMBL" id="KAK1606784.1"/>
    </source>
</evidence>
<evidence type="ECO:0000256" key="1">
    <source>
        <dbReference type="SAM" id="Phobius"/>
    </source>
</evidence>
<name>A0AAD8VHL1_LOLMU</name>
<comment type="caution">
    <text evidence="2">The sequence shown here is derived from an EMBL/GenBank/DDBJ whole genome shotgun (WGS) entry which is preliminary data.</text>
</comment>
<organism evidence="2 4">
    <name type="scientific">Lolium multiflorum</name>
    <name type="common">Italian ryegrass</name>
    <name type="synonym">Lolium perenne subsp. multiflorum</name>
    <dbReference type="NCBI Taxonomy" id="4521"/>
    <lineage>
        <taxon>Eukaryota</taxon>
        <taxon>Viridiplantae</taxon>
        <taxon>Streptophyta</taxon>
        <taxon>Embryophyta</taxon>
        <taxon>Tracheophyta</taxon>
        <taxon>Spermatophyta</taxon>
        <taxon>Magnoliopsida</taxon>
        <taxon>Liliopsida</taxon>
        <taxon>Poales</taxon>
        <taxon>Poaceae</taxon>
        <taxon>BOP clade</taxon>
        <taxon>Pooideae</taxon>
        <taxon>Poodae</taxon>
        <taxon>Poeae</taxon>
        <taxon>Poeae Chloroplast Group 2 (Poeae type)</taxon>
        <taxon>Loliodinae</taxon>
        <taxon>Loliinae</taxon>
        <taxon>Lolium</taxon>
    </lineage>
</organism>
<evidence type="ECO:0000313" key="4">
    <source>
        <dbReference type="Proteomes" id="UP001231189"/>
    </source>
</evidence>
<dbReference type="EMBL" id="JAUUTY010000007">
    <property type="protein sequence ID" value="KAK1606784.1"/>
    <property type="molecule type" value="Genomic_DNA"/>
</dbReference>
<feature type="transmembrane region" description="Helical" evidence="1">
    <location>
        <begin position="13"/>
        <end position="36"/>
    </location>
</feature>
<proteinExistence type="predicted"/>
<keyword evidence="1" id="KW-0472">Membrane</keyword>
<protein>
    <submittedName>
        <fullName evidence="2">Uncharacterized protein</fullName>
    </submittedName>
</protein>
<dbReference type="EMBL" id="JAUUTY010000007">
    <property type="protein sequence ID" value="KAK1606795.1"/>
    <property type="molecule type" value="Genomic_DNA"/>
</dbReference>
<dbReference type="Proteomes" id="UP001231189">
    <property type="component" value="Unassembled WGS sequence"/>
</dbReference>
<gene>
    <name evidence="2" type="ORF">QYE76_030457</name>
    <name evidence="3" type="ORF">QYE76_030468</name>
</gene>